<dbReference type="OrthoDB" id="9769023at2"/>
<proteinExistence type="predicted"/>
<evidence type="ECO:0000313" key="4">
    <source>
        <dbReference type="EMBL" id="REL35263.1"/>
    </source>
</evidence>
<dbReference type="Gene3D" id="1.25.40.10">
    <property type="entry name" value="Tetratricopeptide repeat domain"/>
    <property type="match status" value="1"/>
</dbReference>
<feature type="coiled-coil region" evidence="2">
    <location>
        <begin position="154"/>
        <end position="181"/>
    </location>
</feature>
<dbReference type="SMART" id="SM00028">
    <property type="entry name" value="TPR"/>
    <property type="match status" value="1"/>
</dbReference>
<comment type="caution">
    <text evidence="4">The sequence shown here is derived from an EMBL/GenBank/DDBJ whole genome shotgun (WGS) entry which is preliminary data.</text>
</comment>
<protein>
    <submittedName>
        <fullName evidence="4">Uncharacterized protein</fullName>
    </submittedName>
</protein>
<evidence type="ECO:0000256" key="2">
    <source>
        <dbReference type="SAM" id="Coils"/>
    </source>
</evidence>
<dbReference type="PROSITE" id="PS50005">
    <property type="entry name" value="TPR"/>
    <property type="match status" value="1"/>
</dbReference>
<feature type="repeat" description="TPR" evidence="1">
    <location>
        <begin position="211"/>
        <end position="244"/>
    </location>
</feature>
<dbReference type="Proteomes" id="UP000256999">
    <property type="component" value="Unassembled WGS sequence"/>
</dbReference>
<dbReference type="SUPFAM" id="SSF48452">
    <property type="entry name" value="TPR-like"/>
    <property type="match status" value="1"/>
</dbReference>
<feature type="chain" id="PRO_5017708892" evidence="3">
    <location>
        <begin position="24"/>
        <end position="518"/>
    </location>
</feature>
<dbReference type="EMBL" id="QUOV01000001">
    <property type="protein sequence ID" value="REL35263.1"/>
    <property type="molecule type" value="Genomic_DNA"/>
</dbReference>
<dbReference type="RefSeq" id="WP_115999937.1">
    <property type="nucleotide sequence ID" value="NZ_QUOV01000001.1"/>
</dbReference>
<evidence type="ECO:0000313" key="5">
    <source>
        <dbReference type="Proteomes" id="UP000256999"/>
    </source>
</evidence>
<name>A0A3E0UF88_9GAMM</name>
<organism evidence="4 5">
    <name type="scientific">Thalassotalea euphylliae</name>
    <dbReference type="NCBI Taxonomy" id="1655234"/>
    <lineage>
        <taxon>Bacteria</taxon>
        <taxon>Pseudomonadati</taxon>
        <taxon>Pseudomonadota</taxon>
        <taxon>Gammaproteobacteria</taxon>
        <taxon>Alteromonadales</taxon>
        <taxon>Colwelliaceae</taxon>
        <taxon>Thalassotalea</taxon>
    </lineage>
</organism>
<dbReference type="AlphaFoldDB" id="A0A3E0UF88"/>
<evidence type="ECO:0000256" key="3">
    <source>
        <dbReference type="SAM" id="SignalP"/>
    </source>
</evidence>
<keyword evidence="3" id="KW-0732">Signal</keyword>
<dbReference type="InterPro" id="IPR019734">
    <property type="entry name" value="TPR_rpt"/>
</dbReference>
<dbReference type="PROSITE" id="PS51257">
    <property type="entry name" value="PROKAR_LIPOPROTEIN"/>
    <property type="match status" value="1"/>
</dbReference>
<evidence type="ECO:0000256" key="1">
    <source>
        <dbReference type="PROSITE-ProRule" id="PRU00339"/>
    </source>
</evidence>
<keyword evidence="1" id="KW-0802">TPR repeat</keyword>
<feature type="signal peptide" evidence="3">
    <location>
        <begin position="1"/>
        <end position="23"/>
    </location>
</feature>
<dbReference type="InterPro" id="IPR011990">
    <property type="entry name" value="TPR-like_helical_dom_sf"/>
</dbReference>
<sequence>MLVLAKRLFIACSLLVVSGCATLQLNNLFQDYASQFQPVRAALSQGNVASAIQQVPKAHAGDTNYQLSLVEQGRLAFLQGDISQSRWWFEQSYQALETQRNRAKLKLGQGLERVNTLVTNDNAIAYQMPAYEQSMMHGYQALNYALAHDLEGALVEVRRANQIQEAALVQYEDELIEANAERQNVDFSYLDNTMSALTSKAGQIKNGFQNAYTFYLSGIFYEAAGQLNDAYIDYKKALEIFPDNQYLQRDVLRLGSVLGMNNDLEYYTQQLGKAYVNQLLSTSVLGSDKGSEKVGKKVGEQNTKQGSLDQKQGQLVVVYEQALIEAKQEQAVRLPIWTSGGDPRFYSVSVPSYSKSYAKGHSKSYANTSDGNNSASSRALELQLGKETLTAETIVNLQALVAKQLAESLPSIVSRQVLRLVAKEQVRRKLSKEGGDVGNILAGLYNLASERADTRSWLTLPGDVQIIKADLPAGEHQLSFNRKNIAANDTMVTIAPNKITLVVISEIGQVWQVKQAVL</sequence>
<keyword evidence="2" id="KW-0175">Coiled coil</keyword>
<gene>
    <name evidence="4" type="ORF">DXX92_07780</name>
</gene>
<reference evidence="4 5" key="1">
    <citation type="submission" date="2018-08" db="EMBL/GenBank/DDBJ databases">
        <title>Thalassotalea euphylliae genome.</title>
        <authorList>
            <person name="Summers S."/>
            <person name="Rice S.A."/>
            <person name="Freckelton M.L."/>
            <person name="Nedved B.T."/>
            <person name="Hadfield M.G."/>
        </authorList>
    </citation>
    <scope>NUCLEOTIDE SEQUENCE [LARGE SCALE GENOMIC DNA]</scope>
    <source>
        <strain evidence="4 5">H2</strain>
    </source>
</reference>
<accession>A0A3E0UF88</accession>